<reference evidence="1 2" key="1">
    <citation type="journal article" date="2020" name="G3 (Bethesda)">
        <title>Improved Reference Genome for Cyclotella cryptica CCMP332, a Model for Cell Wall Morphogenesis, Salinity Adaptation, and Lipid Production in Diatoms (Bacillariophyta).</title>
        <authorList>
            <person name="Roberts W.R."/>
            <person name="Downey K.M."/>
            <person name="Ruck E.C."/>
            <person name="Traller J.C."/>
            <person name="Alverson A.J."/>
        </authorList>
    </citation>
    <scope>NUCLEOTIDE SEQUENCE [LARGE SCALE GENOMIC DNA]</scope>
    <source>
        <strain evidence="1 2">CCMP332</strain>
    </source>
</reference>
<organism evidence="1 2">
    <name type="scientific">Cyclotella cryptica</name>
    <dbReference type="NCBI Taxonomy" id="29204"/>
    <lineage>
        <taxon>Eukaryota</taxon>
        <taxon>Sar</taxon>
        <taxon>Stramenopiles</taxon>
        <taxon>Ochrophyta</taxon>
        <taxon>Bacillariophyta</taxon>
        <taxon>Coscinodiscophyceae</taxon>
        <taxon>Thalassiosirophycidae</taxon>
        <taxon>Stephanodiscales</taxon>
        <taxon>Stephanodiscaceae</taxon>
        <taxon>Cyclotella</taxon>
    </lineage>
</organism>
<dbReference type="Proteomes" id="UP001516023">
    <property type="component" value="Unassembled WGS sequence"/>
</dbReference>
<protein>
    <submittedName>
        <fullName evidence="1">Uncharacterized protein</fullName>
    </submittedName>
</protein>
<sequence>MGNLIFAIYTGNVRGRRADMSNEREHDIVDLVGSPQGLPITLGGATPTSAEVAVVAASVAPPRDAISSSASAVIFSVITNCGIDVPSPSSKCAASVDAASVTLPPIAVDVSSPATSVKLSASASSPIPLGADND</sequence>
<proteinExistence type="predicted"/>
<accession>A0ABD3QXY5</accession>
<dbReference type="EMBL" id="JABMIG020000016">
    <property type="protein sequence ID" value="KAL3802950.1"/>
    <property type="molecule type" value="Genomic_DNA"/>
</dbReference>
<keyword evidence="2" id="KW-1185">Reference proteome</keyword>
<gene>
    <name evidence="1" type="ORF">HJC23_011573</name>
</gene>
<name>A0ABD3QXY5_9STRA</name>
<evidence type="ECO:0000313" key="1">
    <source>
        <dbReference type="EMBL" id="KAL3802950.1"/>
    </source>
</evidence>
<comment type="caution">
    <text evidence="1">The sequence shown here is derived from an EMBL/GenBank/DDBJ whole genome shotgun (WGS) entry which is preliminary data.</text>
</comment>
<evidence type="ECO:0000313" key="2">
    <source>
        <dbReference type="Proteomes" id="UP001516023"/>
    </source>
</evidence>
<dbReference type="AlphaFoldDB" id="A0ABD3QXY5"/>